<evidence type="ECO:0000256" key="1">
    <source>
        <dbReference type="SAM" id="MobiDB-lite"/>
    </source>
</evidence>
<accession>A0A4Y2HLC0</accession>
<keyword evidence="3" id="KW-1185">Reference proteome</keyword>
<feature type="compositionally biased region" description="Polar residues" evidence="1">
    <location>
        <begin position="41"/>
        <end position="51"/>
    </location>
</feature>
<feature type="compositionally biased region" description="Basic residues" evidence="1">
    <location>
        <begin position="55"/>
        <end position="64"/>
    </location>
</feature>
<evidence type="ECO:0000313" key="3">
    <source>
        <dbReference type="Proteomes" id="UP000499080"/>
    </source>
</evidence>
<protein>
    <submittedName>
        <fullName evidence="2">Uncharacterized protein</fullName>
    </submittedName>
</protein>
<reference evidence="2 3" key="1">
    <citation type="journal article" date="2019" name="Sci. Rep.">
        <title>Orb-weaving spider Araneus ventricosus genome elucidates the spidroin gene catalogue.</title>
        <authorList>
            <person name="Kono N."/>
            <person name="Nakamura H."/>
            <person name="Ohtoshi R."/>
            <person name="Moran D.A.P."/>
            <person name="Shinohara A."/>
            <person name="Yoshida Y."/>
            <person name="Fujiwara M."/>
            <person name="Mori M."/>
            <person name="Tomita M."/>
            <person name="Arakawa K."/>
        </authorList>
    </citation>
    <scope>NUCLEOTIDE SEQUENCE [LARGE SCALE GENOMIC DNA]</scope>
</reference>
<evidence type="ECO:0000313" key="2">
    <source>
        <dbReference type="EMBL" id="GBM65979.1"/>
    </source>
</evidence>
<dbReference type="AlphaFoldDB" id="A0A4Y2HLC0"/>
<sequence>MENSGSMNSKFWKKSPTNDAVINLSDTDSFKDSSLKPIPTSCYSQDPSGFTTVEKKKKRKNRSHSMKENNCGNTADEQSKFWTTSLFHVSNTDEWMNLLFLCNM</sequence>
<dbReference type="EMBL" id="BGPR01002002">
    <property type="protein sequence ID" value="GBM65979.1"/>
    <property type="molecule type" value="Genomic_DNA"/>
</dbReference>
<feature type="region of interest" description="Disordered" evidence="1">
    <location>
        <begin position="28"/>
        <end position="75"/>
    </location>
</feature>
<name>A0A4Y2HLC0_ARAVE</name>
<proteinExistence type="predicted"/>
<dbReference type="Proteomes" id="UP000499080">
    <property type="component" value="Unassembled WGS sequence"/>
</dbReference>
<gene>
    <name evidence="2" type="ORF">AVEN_152190_1</name>
</gene>
<organism evidence="2 3">
    <name type="scientific">Araneus ventricosus</name>
    <name type="common">Orbweaver spider</name>
    <name type="synonym">Epeira ventricosa</name>
    <dbReference type="NCBI Taxonomy" id="182803"/>
    <lineage>
        <taxon>Eukaryota</taxon>
        <taxon>Metazoa</taxon>
        <taxon>Ecdysozoa</taxon>
        <taxon>Arthropoda</taxon>
        <taxon>Chelicerata</taxon>
        <taxon>Arachnida</taxon>
        <taxon>Araneae</taxon>
        <taxon>Araneomorphae</taxon>
        <taxon>Entelegynae</taxon>
        <taxon>Araneoidea</taxon>
        <taxon>Araneidae</taxon>
        <taxon>Araneus</taxon>
    </lineage>
</organism>
<comment type="caution">
    <text evidence="2">The sequence shown here is derived from an EMBL/GenBank/DDBJ whole genome shotgun (WGS) entry which is preliminary data.</text>
</comment>